<dbReference type="AlphaFoldDB" id="A0A5B0DFJ0"/>
<gene>
    <name evidence="1" type="ORF">FXF62_07155</name>
</gene>
<sequence length="34" mass="4089">MIGFPSFNLFFLLYQKRRKKACNKQTFSSILITF</sequence>
<dbReference type="Proteomes" id="UP000323039">
    <property type="component" value="Unassembled WGS sequence"/>
</dbReference>
<organism evidence="1 2">
    <name type="scientific">Streptococcus cristatus</name>
    <dbReference type="NCBI Taxonomy" id="45634"/>
    <lineage>
        <taxon>Bacteria</taxon>
        <taxon>Bacillati</taxon>
        <taxon>Bacillota</taxon>
        <taxon>Bacilli</taxon>
        <taxon>Lactobacillales</taxon>
        <taxon>Streptococcaceae</taxon>
        <taxon>Streptococcus</taxon>
    </lineage>
</organism>
<name>A0A5B0DFJ0_STRCR</name>
<reference evidence="1 2" key="1">
    <citation type="submission" date="2019-08" db="EMBL/GenBank/DDBJ databases">
        <title>Genome sequence and analysis of Streptococcus cristatus strain S22 isolated from throat swab of children scarlet fever in Hangzhou, China.</title>
        <authorList>
            <person name="Huang Y."/>
            <person name="Xie L."/>
        </authorList>
    </citation>
    <scope>NUCLEOTIDE SEQUENCE [LARGE SCALE GENOMIC DNA]</scope>
    <source>
        <strain evidence="1 2">S22</strain>
    </source>
</reference>
<accession>A0A5B0DFJ0</accession>
<dbReference type="EMBL" id="VSJJ01000007">
    <property type="protein sequence ID" value="KAA0963879.1"/>
    <property type="molecule type" value="Genomic_DNA"/>
</dbReference>
<comment type="caution">
    <text evidence="1">The sequence shown here is derived from an EMBL/GenBank/DDBJ whole genome shotgun (WGS) entry which is preliminary data.</text>
</comment>
<protein>
    <submittedName>
        <fullName evidence="1">Uncharacterized protein</fullName>
    </submittedName>
</protein>
<proteinExistence type="predicted"/>
<evidence type="ECO:0000313" key="1">
    <source>
        <dbReference type="EMBL" id="KAA0963879.1"/>
    </source>
</evidence>
<evidence type="ECO:0000313" key="2">
    <source>
        <dbReference type="Proteomes" id="UP000323039"/>
    </source>
</evidence>